<evidence type="ECO:0000256" key="3">
    <source>
        <dbReference type="ARBA" id="ARBA00022517"/>
    </source>
</evidence>
<dbReference type="InterPro" id="IPR007276">
    <property type="entry name" value="Nop14"/>
</dbReference>
<evidence type="ECO:0000256" key="6">
    <source>
        <dbReference type="ARBA" id="ARBA00024695"/>
    </source>
</evidence>
<feature type="region of interest" description="Disordered" evidence="7">
    <location>
        <begin position="283"/>
        <end position="318"/>
    </location>
</feature>
<dbReference type="VEuPathDB" id="TriTrypDB:ADEAN_000021200"/>
<feature type="compositionally biased region" description="Basic and acidic residues" evidence="7">
    <location>
        <begin position="37"/>
        <end position="48"/>
    </location>
</feature>
<feature type="region of interest" description="Disordered" evidence="7">
    <location>
        <begin position="204"/>
        <end position="268"/>
    </location>
</feature>
<feature type="compositionally biased region" description="Low complexity" evidence="7">
    <location>
        <begin position="96"/>
        <end position="107"/>
    </location>
</feature>
<feature type="region of interest" description="Disordered" evidence="7">
    <location>
        <begin position="367"/>
        <end position="422"/>
    </location>
</feature>
<dbReference type="EMBL" id="LR877145">
    <property type="protein sequence ID" value="CAD2212800.1"/>
    <property type="molecule type" value="Genomic_DNA"/>
</dbReference>
<feature type="compositionally biased region" description="Basic and acidic residues" evidence="7">
    <location>
        <begin position="290"/>
        <end position="299"/>
    </location>
</feature>
<name>A0A7G2BZD2_9TRYP</name>
<feature type="region of interest" description="Disordered" evidence="7">
    <location>
        <begin position="1"/>
        <end position="163"/>
    </location>
</feature>
<dbReference type="Proteomes" id="UP000515908">
    <property type="component" value="Chromosome 01"/>
</dbReference>
<dbReference type="AlphaFoldDB" id="A0A7G2BZD2"/>
<dbReference type="PANTHER" id="PTHR23183:SF0">
    <property type="entry name" value="NUCLEOLAR PROTEIN 14"/>
    <property type="match status" value="1"/>
</dbReference>
<evidence type="ECO:0000256" key="5">
    <source>
        <dbReference type="ARBA" id="ARBA00023242"/>
    </source>
</evidence>
<feature type="compositionally biased region" description="Polar residues" evidence="7">
    <location>
        <begin position="11"/>
        <end position="36"/>
    </location>
</feature>
<feature type="compositionally biased region" description="Basic and acidic residues" evidence="7">
    <location>
        <begin position="367"/>
        <end position="380"/>
    </location>
</feature>
<feature type="compositionally biased region" description="Acidic residues" evidence="7">
    <location>
        <begin position="300"/>
        <end position="309"/>
    </location>
</feature>
<protein>
    <submittedName>
        <fullName evidence="8">Nop14-like family, putative</fullName>
    </submittedName>
</protein>
<keyword evidence="4" id="KW-0698">rRNA processing</keyword>
<evidence type="ECO:0000256" key="7">
    <source>
        <dbReference type="SAM" id="MobiDB-lite"/>
    </source>
</evidence>
<gene>
    <name evidence="8" type="ORF">ADEAN_000021200</name>
</gene>
<evidence type="ECO:0000256" key="2">
    <source>
        <dbReference type="ARBA" id="ARBA00007466"/>
    </source>
</evidence>
<organism evidence="8 9">
    <name type="scientific">Angomonas deanei</name>
    <dbReference type="NCBI Taxonomy" id="59799"/>
    <lineage>
        <taxon>Eukaryota</taxon>
        <taxon>Discoba</taxon>
        <taxon>Euglenozoa</taxon>
        <taxon>Kinetoplastea</taxon>
        <taxon>Metakinetoplastina</taxon>
        <taxon>Trypanosomatida</taxon>
        <taxon>Trypanosomatidae</taxon>
        <taxon>Strigomonadinae</taxon>
        <taxon>Angomonas</taxon>
    </lineage>
</organism>
<accession>A0A7G2BZD2</accession>
<keyword evidence="9" id="KW-1185">Reference proteome</keyword>
<evidence type="ECO:0000256" key="4">
    <source>
        <dbReference type="ARBA" id="ARBA00022552"/>
    </source>
</evidence>
<feature type="compositionally biased region" description="Basic and acidic residues" evidence="7">
    <location>
        <begin position="204"/>
        <end position="215"/>
    </location>
</feature>
<dbReference type="GO" id="GO:0032040">
    <property type="term" value="C:small-subunit processome"/>
    <property type="evidence" value="ECO:0007669"/>
    <property type="project" value="InterPro"/>
</dbReference>
<reference evidence="8 9" key="1">
    <citation type="submission" date="2020-08" db="EMBL/GenBank/DDBJ databases">
        <authorList>
            <person name="Newling K."/>
            <person name="Davey J."/>
            <person name="Forrester S."/>
        </authorList>
    </citation>
    <scope>NUCLEOTIDE SEQUENCE [LARGE SCALE GENOMIC DNA]</scope>
    <source>
        <strain evidence="9">Crithidia deanei Carvalho (ATCC PRA-265)</strain>
    </source>
</reference>
<feature type="compositionally biased region" description="Gly residues" evidence="7">
    <location>
        <begin position="126"/>
        <end position="135"/>
    </location>
</feature>
<keyword evidence="3" id="KW-0690">Ribosome biogenesis</keyword>
<evidence type="ECO:0000313" key="8">
    <source>
        <dbReference type="EMBL" id="CAD2212800.1"/>
    </source>
</evidence>
<dbReference type="Pfam" id="PF04147">
    <property type="entry name" value="Nop14"/>
    <property type="match status" value="1"/>
</dbReference>
<dbReference type="GO" id="GO:0030490">
    <property type="term" value="P:maturation of SSU-rRNA"/>
    <property type="evidence" value="ECO:0007669"/>
    <property type="project" value="TreeGrafter"/>
</dbReference>
<comment type="subcellular location">
    <subcellularLocation>
        <location evidence="1">Nucleus</location>
        <location evidence="1">Nucleolus</location>
    </subcellularLocation>
</comment>
<comment type="similarity">
    <text evidence="2">Belongs to the NOP14 family.</text>
</comment>
<evidence type="ECO:0000313" key="9">
    <source>
        <dbReference type="Proteomes" id="UP000515908"/>
    </source>
</evidence>
<feature type="compositionally biased region" description="Acidic residues" evidence="7">
    <location>
        <begin position="398"/>
        <end position="416"/>
    </location>
</feature>
<feature type="compositionally biased region" description="Polar residues" evidence="7">
    <location>
        <begin position="243"/>
        <end position="261"/>
    </location>
</feature>
<dbReference type="GO" id="GO:0030692">
    <property type="term" value="C:Noc4p-Nop14p complex"/>
    <property type="evidence" value="ECO:0007669"/>
    <property type="project" value="TreeGrafter"/>
</dbReference>
<keyword evidence="5" id="KW-0539">Nucleus</keyword>
<evidence type="ECO:0000256" key="1">
    <source>
        <dbReference type="ARBA" id="ARBA00004604"/>
    </source>
</evidence>
<proteinExistence type="inferred from homology"/>
<comment type="function">
    <text evidence="6">Involved in nucleolar processing of pre-18S ribosomal RNA. Has a role in the nuclear export of 40S pre-ribosomal subunit to the cytoplasm.</text>
</comment>
<dbReference type="PANTHER" id="PTHR23183">
    <property type="entry name" value="NOP14"/>
    <property type="match status" value="1"/>
</dbReference>
<feature type="compositionally biased region" description="Acidic residues" evidence="7">
    <location>
        <begin position="381"/>
        <end position="390"/>
    </location>
</feature>
<sequence>MPPSRAVFNSKLAQRTQRKNVANQAKESGNRFTQRQSHFELRQEESQVKRFMQPDRSNSTAEKGSTDFLFSSEAPVSTARTPKAAKPMSTRSGVFGISSGAPSGASRSARRSSKFQLEERTPLAGGEAGIGGGLLGALRRPRDENEYNTEEEGAPTKMTKQDRFREVIHNSRSQRAADQREREVREEQTLELDEEFKTLRHLLPTRDKDQEERQAFLKSNTPEVRALLRDHRKKNPTAKILTIRSSGKSTVTVNDTPSEATKTSKKKISFLDPSQQELLNLVRSGTIVSAEEKEMTEKETEAEEEDDFDNLMNSMRVDPRRAHATDRLLSEEEILLQEAQQAVLEADRQELPDLGLRGRDMIQRSKGEWVQRGGDDAYHMDDEDMADDNVDIPSSYEGESEDDDEMEDEKADEEEGSLPGAEAVTGTAVLDNLLAQLEKIAKTTIEDDDAASRKRRSSDIHKIVLQIYVYAQQHLLDVSNTFRAVLIEAEKQFLRSNRKALDRPLLLYLYVISKVFPTSDYRHEVMTPFYIFLSSTIAQMKIESLESAHCYLVLASLLAQSLVSGQGRFAAEVVVAPFNILALQLPRSVLEPARYQGVRVPFPLADRCEKDLLRTSGKGTTAGSAVDLLSTSPSEEGLLLAAYRLLTVLAETYSSIAAFPSVFAEPLASLDALLQEAGWSPSEAVRQAHVQLQRTVSAEVSAVEKFRTPLAMRSFRPRPLRQFEPLLNERPESAVRNEIKLLKRTVREDKKRVMRHLTAEATVQRRAREKESAATDEIREKRYRQVMGQLQSQQHIMNTVDSIMDKAKSKKKKSISGLPSEDS</sequence>